<proteinExistence type="predicted"/>
<evidence type="ECO:0000256" key="1">
    <source>
        <dbReference type="SAM" id="MobiDB-lite"/>
    </source>
</evidence>
<dbReference type="Proteomes" id="UP000507245">
    <property type="component" value="Unassembled WGS sequence"/>
</dbReference>
<gene>
    <name evidence="2" type="ORF">ORAREDHAP_LOCUS813</name>
</gene>
<keyword evidence="3" id="KW-1185">Reference proteome</keyword>
<feature type="region of interest" description="Disordered" evidence="1">
    <location>
        <begin position="17"/>
        <end position="37"/>
    </location>
</feature>
<accession>A0A6J5VX51</accession>
<dbReference type="AlphaFoldDB" id="A0A6J5VX51"/>
<reference evidence="3" key="1">
    <citation type="journal article" date="2020" name="Genome Biol.">
        <title>Gamete binning: chromosome-level and haplotype-resolved genome assembly enabled by high-throughput single-cell sequencing of gamete genomes.</title>
        <authorList>
            <person name="Campoy J.A."/>
            <person name="Sun H."/>
            <person name="Goel M."/>
            <person name="Jiao W.-B."/>
            <person name="Folz-Donahue K."/>
            <person name="Wang N."/>
            <person name="Rubio M."/>
            <person name="Liu C."/>
            <person name="Kukat C."/>
            <person name="Ruiz D."/>
            <person name="Huettel B."/>
            <person name="Schneeberger K."/>
        </authorList>
    </citation>
    <scope>NUCLEOTIDE SEQUENCE [LARGE SCALE GENOMIC DNA]</scope>
    <source>
        <strain evidence="3">cv. Rojo Pasion</strain>
    </source>
</reference>
<evidence type="ECO:0000313" key="3">
    <source>
        <dbReference type="Proteomes" id="UP000507245"/>
    </source>
</evidence>
<dbReference type="EMBL" id="CAEKKB010000001">
    <property type="protein sequence ID" value="CAB4292432.1"/>
    <property type="molecule type" value="Genomic_DNA"/>
</dbReference>
<evidence type="ECO:0000313" key="2">
    <source>
        <dbReference type="EMBL" id="CAB4292432.1"/>
    </source>
</evidence>
<sequence length="68" mass="7319">MFTLKAKVTERLSRIFADSPDSSSSSSLPPSLDHHHPEGCREGAALKTLCLGKYLTSFTCPILGPMAL</sequence>
<protein>
    <submittedName>
        <fullName evidence="2">Uncharacterized protein</fullName>
    </submittedName>
</protein>
<feature type="compositionally biased region" description="Low complexity" evidence="1">
    <location>
        <begin position="18"/>
        <end position="31"/>
    </location>
</feature>
<name>A0A6J5VX51_PRUAR</name>
<organism evidence="2 3">
    <name type="scientific">Prunus armeniaca</name>
    <name type="common">Apricot</name>
    <name type="synonym">Armeniaca vulgaris</name>
    <dbReference type="NCBI Taxonomy" id="36596"/>
    <lineage>
        <taxon>Eukaryota</taxon>
        <taxon>Viridiplantae</taxon>
        <taxon>Streptophyta</taxon>
        <taxon>Embryophyta</taxon>
        <taxon>Tracheophyta</taxon>
        <taxon>Spermatophyta</taxon>
        <taxon>Magnoliopsida</taxon>
        <taxon>eudicotyledons</taxon>
        <taxon>Gunneridae</taxon>
        <taxon>Pentapetalae</taxon>
        <taxon>rosids</taxon>
        <taxon>fabids</taxon>
        <taxon>Rosales</taxon>
        <taxon>Rosaceae</taxon>
        <taxon>Amygdaloideae</taxon>
        <taxon>Amygdaleae</taxon>
        <taxon>Prunus</taxon>
    </lineage>
</organism>